<proteinExistence type="predicted"/>
<dbReference type="GO" id="GO:0008168">
    <property type="term" value="F:methyltransferase activity"/>
    <property type="evidence" value="ECO:0007669"/>
    <property type="project" value="UniProtKB-KW"/>
</dbReference>
<dbReference type="Gene3D" id="3.30.420.10">
    <property type="entry name" value="Ribonuclease H-like superfamily/Ribonuclease H"/>
    <property type="match status" value="1"/>
</dbReference>
<evidence type="ECO:0000313" key="1">
    <source>
        <dbReference type="EMBL" id="KOC60251.1"/>
    </source>
</evidence>
<dbReference type="GO" id="GO:0032259">
    <property type="term" value="P:methylation"/>
    <property type="evidence" value="ECO:0007669"/>
    <property type="project" value="UniProtKB-KW"/>
</dbReference>
<keyword evidence="1" id="KW-0489">Methyltransferase</keyword>
<sequence>LILLRDKARPHVSQFTIRKTHELGYETLKHPPYKCIESNGYYFD</sequence>
<reference evidence="1 2" key="1">
    <citation type="submission" date="2015-07" db="EMBL/GenBank/DDBJ databases">
        <title>The genome of Habropoda laboriosa.</title>
        <authorList>
            <person name="Pan H."/>
            <person name="Kapheim K."/>
        </authorList>
    </citation>
    <scope>NUCLEOTIDE SEQUENCE [LARGE SCALE GENOMIC DNA]</scope>
    <source>
        <strain evidence="1">0110345459</strain>
    </source>
</reference>
<keyword evidence="2" id="KW-1185">Reference proteome</keyword>
<accession>A0A0L7QP23</accession>
<keyword evidence="1" id="KW-0808">Transferase</keyword>
<name>A0A0L7QP23_9HYME</name>
<dbReference type="AlphaFoldDB" id="A0A0L7QP23"/>
<dbReference type="EMBL" id="KQ414847">
    <property type="protein sequence ID" value="KOC60251.1"/>
    <property type="molecule type" value="Genomic_DNA"/>
</dbReference>
<dbReference type="Proteomes" id="UP000053825">
    <property type="component" value="Unassembled WGS sequence"/>
</dbReference>
<feature type="non-terminal residue" evidence="1">
    <location>
        <position position="1"/>
    </location>
</feature>
<dbReference type="InterPro" id="IPR036397">
    <property type="entry name" value="RNaseH_sf"/>
</dbReference>
<protein>
    <submittedName>
        <fullName evidence="1">Histone-lysine N-methyltransferase SETMAR</fullName>
    </submittedName>
</protein>
<dbReference type="GO" id="GO:0003676">
    <property type="term" value="F:nucleic acid binding"/>
    <property type="evidence" value="ECO:0007669"/>
    <property type="project" value="InterPro"/>
</dbReference>
<organism evidence="1 2">
    <name type="scientific">Habropoda laboriosa</name>
    <dbReference type="NCBI Taxonomy" id="597456"/>
    <lineage>
        <taxon>Eukaryota</taxon>
        <taxon>Metazoa</taxon>
        <taxon>Ecdysozoa</taxon>
        <taxon>Arthropoda</taxon>
        <taxon>Hexapoda</taxon>
        <taxon>Insecta</taxon>
        <taxon>Pterygota</taxon>
        <taxon>Neoptera</taxon>
        <taxon>Endopterygota</taxon>
        <taxon>Hymenoptera</taxon>
        <taxon>Apocrita</taxon>
        <taxon>Aculeata</taxon>
        <taxon>Apoidea</taxon>
        <taxon>Anthophila</taxon>
        <taxon>Apidae</taxon>
        <taxon>Habropoda</taxon>
    </lineage>
</organism>
<gene>
    <name evidence="1" type="ORF">WH47_09119</name>
</gene>
<evidence type="ECO:0000313" key="2">
    <source>
        <dbReference type="Proteomes" id="UP000053825"/>
    </source>
</evidence>